<evidence type="ECO:0000259" key="7">
    <source>
        <dbReference type="SMART" id="SM00198"/>
    </source>
</evidence>
<keyword evidence="4" id="KW-1015">Disulfide bond</keyword>
<evidence type="ECO:0000256" key="1">
    <source>
        <dbReference type="ARBA" id="ARBA00009923"/>
    </source>
</evidence>
<dbReference type="InterPro" id="IPR018244">
    <property type="entry name" value="Allrgn_V5/Tpx1_CS"/>
</dbReference>
<feature type="signal peptide" evidence="6">
    <location>
        <begin position="1"/>
        <end position="26"/>
    </location>
</feature>
<dbReference type="InterPro" id="IPR035940">
    <property type="entry name" value="CAP_sf"/>
</dbReference>
<dbReference type="EMBL" id="JAAMPC010000008">
    <property type="protein sequence ID" value="KAG2298085.1"/>
    <property type="molecule type" value="Genomic_DNA"/>
</dbReference>
<dbReference type="InterPro" id="IPR014044">
    <property type="entry name" value="CAP_dom"/>
</dbReference>
<dbReference type="GO" id="GO:0098542">
    <property type="term" value="P:defense response to other organism"/>
    <property type="evidence" value="ECO:0007669"/>
    <property type="project" value="UniProtKB-ARBA"/>
</dbReference>
<dbReference type="PROSITE" id="PS01009">
    <property type="entry name" value="CRISP_1"/>
    <property type="match status" value="1"/>
</dbReference>
<evidence type="ECO:0000256" key="2">
    <source>
        <dbReference type="ARBA" id="ARBA00022729"/>
    </source>
</evidence>
<organism evidence="8 9">
    <name type="scientific">Brassica carinata</name>
    <name type="common">Ethiopian mustard</name>
    <name type="synonym">Abyssinian cabbage</name>
    <dbReference type="NCBI Taxonomy" id="52824"/>
    <lineage>
        <taxon>Eukaryota</taxon>
        <taxon>Viridiplantae</taxon>
        <taxon>Streptophyta</taxon>
        <taxon>Embryophyta</taxon>
        <taxon>Tracheophyta</taxon>
        <taxon>Spermatophyta</taxon>
        <taxon>Magnoliopsida</taxon>
        <taxon>eudicotyledons</taxon>
        <taxon>Gunneridae</taxon>
        <taxon>Pentapetalae</taxon>
        <taxon>rosids</taxon>
        <taxon>malvids</taxon>
        <taxon>Brassicales</taxon>
        <taxon>Brassicaceae</taxon>
        <taxon>Brassiceae</taxon>
        <taxon>Brassica</taxon>
    </lineage>
</organism>
<proteinExistence type="inferred from homology"/>
<comment type="caution">
    <text evidence="8">The sequence shown here is derived from an EMBL/GenBank/DDBJ whole genome shotgun (WGS) entry which is preliminary data.</text>
</comment>
<accession>A0A8X7S143</accession>
<evidence type="ECO:0000256" key="4">
    <source>
        <dbReference type="ARBA" id="ARBA00023157"/>
    </source>
</evidence>
<feature type="domain" description="SCP" evidence="7">
    <location>
        <begin position="28"/>
        <end position="158"/>
    </location>
</feature>
<protein>
    <recommendedName>
        <fullName evidence="5">Pathogenesis-related protein 1</fullName>
    </recommendedName>
</protein>
<keyword evidence="2 6" id="KW-0732">Signal</keyword>
<dbReference type="GO" id="GO:0005576">
    <property type="term" value="C:extracellular region"/>
    <property type="evidence" value="ECO:0007669"/>
    <property type="project" value="InterPro"/>
</dbReference>
<evidence type="ECO:0000256" key="3">
    <source>
        <dbReference type="ARBA" id="ARBA00022821"/>
    </source>
</evidence>
<gene>
    <name evidence="8" type="ORF">Bca52824_034557</name>
</gene>
<keyword evidence="3" id="KW-0611">Plant defense</keyword>
<name>A0A8X7S143_BRACI</name>
<evidence type="ECO:0000256" key="5">
    <source>
        <dbReference type="ARBA" id="ARBA00073092"/>
    </source>
</evidence>
<sequence>MEVISNFRFLIILAAFVGALTLPSKAQDSPQDYVRVHNEARAGVGVGPVQWNETIASVAQSYADQRRSDCNLTHSSGPYGENLAKSSGDLSGTRAVNLWVEEKANYDYPSNTCRSGECGHYTQIVWRSSVKLGCGKARCNNGGTFIVCNYDPPGNYVNQKPY</sequence>
<dbReference type="AlphaFoldDB" id="A0A8X7S143"/>
<dbReference type="PANTHER" id="PTHR10334">
    <property type="entry name" value="CYSTEINE-RICH SECRETORY PROTEIN-RELATED"/>
    <property type="match status" value="1"/>
</dbReference>
<dbReference type="Pfam" id="PF00188">
    <property type="entry name" value="CAP"/>
    <property type="match status" value="1"/>
</dbReference>
<dbReference type="SUPFAM" id="SSF55797">
    <property type="entry name" value="PR-1-like"/>
    <property type="match status" value="1"/>
</dbReference>
<dbReference type="CDD" id="cd05381">
    <property type="entry name" value="CAP_PR-1"/>
    <property type="match status" value="1"/>
</dbReference>
<keyword evidence="9" id="KW-1185">Reference proteome</keyword>
<evidence type="ECO:0000256" key="6">
    <source>
        <dbReference type="SAM" id="SignalP"/>
    </source>
</evidence>
<feature type="chain" id="PRO_5036490923" description="Pathogenesis-related protein 1" evidence="6">
    <location>
        <begin position="27"/>
        <end position="162"/>
    </location>
</feature>
<comment type="similarity">
    <text evidence="1">Belongs to the CRISP family.</text>
</comment>
<dbReference type="Proteomes" id="UP000886595">
    <property type="component" value="Unassembled WGS sequence"/>
</dbReference>
<dbReference type="PRINTS" id="PR00837">
    <property type="entry name" value="V5TPXLIKE"/>
</dbReference>
<evidence type="ECO:0000313" key="9">
    <source>
        <dbReference type="Proteomes" id="UP000886595"/>
    </source>
</evidence>
<dbReference type="InterPro" id="IPR001283">
    <property type="entry name" value="CRISP-related"/>
</dbReference>
<dbReference type="OrthoDB" id="337038at2759"/>
<evidence type="ECO:0000313" key="8">
    <source>
        <dbReference type="EMBL" id="KAG2298085.1"/>
    </source>
</evidence>
<dbReference type="FunFam" id="3.40.33.10:FF:000006">
    <property type="entry name" value="Putative pathogenesis-related protein 1"/>
    <property type="match status" value="1"/>
</dbReference>
<dbReference type="Gene3D" id="3.40.33.10">
    <property type="entry name" value="CAP"/>
    <property type="match status" value="1"/>
</dbReference>
<reference evidence="8 9" key="1">
    <citation type="submission" date="2020-02" db="EMBL/GenBank/DDBJ databases">
        <authorList>
            <person name="Ma Q."/>
            <person name="Huang Y."/>
            <person name="Song X."/>
            <person name="Pei D."/>
        </authorList>
    </citation>
    <scope>NUCLEOTIDE SEQUENCE [LARGE SCALE GENOMIC DNA]</scope>
    <source>
        <strain evidence="8">Sxm20200214</strain>
        <tissue evidence="8">Leaf</tissue>
    </source>
</reference>
<dbReference type="PROSITE" id="PS01010">
    <property type="entry name" value="CRISP_2"/>
    <property type="match status" value="1"/>
</dbReference>
<dbReference type="SMART" id="SM00198">
    <property type="entry name" value="SCP"/>
    <property type="match status" value="1"/>
</dbReference>